<proteinExistence type="predicted"/>
<dbReference type="AlphaFoldDB" id="A0A813JZ74"/>
<name>A0A813JZ74_POLGL</name>
<evidence type="ECO:0000313" key="2">
    <source>
        <dbReference type="EMBL" id="CAE8693036.1"/>
    </source>
</evidence>
<feature type="compositionally biased region" description="Low complexity" evidence="1">
    <location>
        <begin position="76"/>
        <end position="85"/>
    </location>
</feature>
<dbReference type="Proteomes" id="UP000626109">
    <property type="component" value="Unassembled WGS sequence"/>
</dbReference>
<feature type="region of interest" description="Disordered" evidence="1">
    <location>
        <begin position="71"/>
        <end position="94"/>
    </location>
</feature>
<comment type="caution">
    <text evidence="2">The sequence shown here is derived from an EMBL/GenBank/DDBJ whole genome shotgun (WGS) entry which is preliminary data.</text>
</comment>
<protein>
    <submittedName>
        <fullName evidence="2">Uncharacterized protein</fullName>
    </submittedName>
</protein>
<reference evidence="2" key="1">
    <citation type="submission" date="2021-02" db="EMBL/GenBank/DDBJ databases">
        <authorList>
            <person name="Dougan E. K."/>
            <person name="Rhodes N."/>
            <person name="Thang M."/>
            <person name="Chan C."/>
        </authorList>
    </citation>
    <scope>NUCLEOTIDE SEQUENCE</scope>
</reference>
<feature type="region of interest" description="Disordered" evidence="1">
    <location>
        <begin position="1"/>
        <end position="51"/>
    </location>
</feature>
<organism evidence="2 3">
    <name type="scientific">Polarella glacialis</name>
    <name type="common">Dinoflagellate</name>
    <dbReference type="NCBI Taxonomy" id="89957"/>
    <lineage>
        <taxon>Eukaryota</taxon>
        <taxon>Sar</taxon>
        <taxon>Alveolata</taxon>
        <taxon>Dinophyceae</taxon>
        <taxon>Suessiales</taxon>
        <taxon>Suessiaceae</taxon>
        <taxon>Polarella</taxon>
    </lineage>
</organism>
<feature type="non-terminal residue" evidence="2">
    <location>
        <position position="146"/>
    </location>
</feature>
<feature type="compositionally biased region" description="Basic and acidic residues" evidence="1">
    <location>
        <begin position="42"/>
        <end position="51"/>
    </location>
</feature>
<gene>
    <name evidence="2" type="ORF">PGLA2088_LOCUS28171</name>
</gene>
<dbReference type="EMBL" id="CAJNNW010027760">
    <property type="protein sequence ID" value="CAE8693036.1"/>
    <property type="molecule type" value="Genomic_DNA"/>
</dbReference>
<evidence type="ECO:0000256" key="1">
    <source>
        <dbReference type="SAM" id="MobiDB-lite"/>
    </source>
</evidence>
<evidence type="ECO:0000313" key="3">
    <source>
        <dbReference type="Proteomes" id="UP000626109"/>
    </source>
</evidence>
<accession>A0A813JZ74</accession>
<sequence length="146" mass="15107">VLAADFGDATVEDVAGAAGKSLRKGELSPFGGTPNSGVSSEQKADDAAGEQRLRVAAGAVPPTAPDKLFHSAEAVQQQQQQQQQQPAAPDKLFHAAVGGHDIVGRLGMESNEDEEEEDLIAWSQGLCVEDLDGSSDAVLAALAEML</sequence>